<dbReference type="PROSITE" id="PS50923">
    <property type="entry name" value="SUSHI"/>
    <property type="match status" value="12"/>
</dbReference>
<comment type="subcellular location">
    <subcellularLocation>
        <location evidence="1">Secreted</location>
    </subcellularLocation>
</comment>
<dbReference type="InterPro" id="IPR000436">
    <property type="entry name" value="Sushi_SCR_CCP_dom"/>
</dbReference>
<keyword evidence="4 11" id="KW-0768">Sushi</keyword>
<sequence>MKRALGLVCAILAANVLIAVSQIPPPLATTCPNAVDLVFLVDSSESFRTSGFQDALTFVQDVVNYFTLGEDETRVGVVTFSNEDEQVTRVRLNERYNRVDLLTAIRAIPYDRGHTFTGLGLDHVRNNSFLEVNGRRSDTLDFLVVLTDDLSEDSVTRPAQLIRDMGITVFVVGVGQESDISQATLVDIAGDQSRVFRLTDHEFLVDAIHAQSIRESICNAAQCPALTAPTNGARTPPTGANSYQNVVSFTCDTGYTRNGDASVTCQRDQTWTAPPPTCEPVQCPARTAPANGAVSSTVIRQYQDVVTFTCNSGYNLVGSTTITCLATGAWSAAPPTCNPVQCQTRTGPTNGARTPPTGGNFFSNMVTFTCNTGYVLNGPASVTCRADGTWSNNDPTCTPRQCSPVLTAPANGALSTTARTYQTVVTTTCDAGYVLNGAPSTTCQADGTWSNLVPTCTRRQCSVLAAPANGARAPPTGATSYQDTVTFSCDTGYTLTGASSRTCQADGTWSATSPTCTPRPCPTLTAPTNGQLSPAGPHAYPNQVTFTCNSGYVLNGAATTTCQTDGTWSNPVVPTCTRRQCLPALTAPANGARTPATGANLYQDAVSFTCDSGYVLNGAASVTCRADGTWSTGVPTCTRRQCQPALTAPTNGARTPATGATSYQDTVTFSCNTGYVLNGAATSTCQADGTWTNPVAPTCTPVQCPPLTTPTNGARTPPTGATAYQSQVTFTCDSGYVLNGAATLTCQSDSTWNNAAPTCQPRQCSPVLTAPANGALSTTARTYQTVVSFTCDSGYTRNGATDTTCQADGTWSNPVHSCTLRQCSPVLTAPANGALSTTARTYQTVVTTTCNAGFTRSGAATATCQADGTWSNTVPTCTSSTGTQCQALTAPTNGVLSPSPGPHPYQQVVTFTCNTGYQLSGNSITRCQADATWSNAVPICTSDSSSTSGLSQGDIAAIAGGSALGGVILLAILAAVFGGAAAGKKASQPISRQP</sequence>
<feature type="domain" description="Sushi" evidence="15">
    <location>
        <begin position="340"/>
        <end position="399"/>
    </location>
</feature>
<reference evidence="16" key="1">
    <citation type="submission" date="2022-01" db="EMBL/GenBank/DDBJ databases">
        <authorList>
            <person name="Braso-Vives M."/>
        </authorList>
    </citation>
    <scope>NUCLEOTIDE SEQUENCE</scope>
</reference>
<evidence type="ECO:0000313" key="16">
    <source>
        <dbReference type="EMBL" id="CAH1252783.1"/>
    </source>
</evidence>
<evidence type="ECO:0000259" key="14">
    <source>
        <dbReference type="PROSITE" id="PS50234"/>
    </source>
</evidence>
<evidence type="ECO:0000256" key="4">
    <source>
        <dbReference type="ARBA" id="ARBA00022659"/>
    </source>
</evidence>
<feature type="domain" description="Sushi" evidence="15">
    <location>
        <begin position="221"/>
        <end position="280"/>
    </location>
</feature>
<comment type="caution">
    <text evidence="11">Lacks conserved residue(s) required for the propagation of feature annotation.</text>
</comment>
<feature type="transmembrane region" description="Helical" evidence="12">
    <location>
        <begin position="955"/>
        <end position="982"/>
    </location>
</feature>
<name>A0A8J9ZGP9_BRALA</name>
<dbReference type="InterPro" id="IPR036465">
    <property type="entry name" value="vWFA_dom_sf"/>
</dbReference>
<dbReference type="EMBL" id="OV696687">
    <property type="protein sequence ID" value="CAH1252783.1"/>
    <property type="molecule type" value="Genomic_DNA"/>
</dbReference>
<evidence type="ECO:0000256" key="3">
    <source>
        <dbReference type="ARBA" id="ARBA00022536"/>
    </source>
</evidence>
<dbReference type="PROSITE" id="PS50234">
    <property type="entry name" value="VWFA"/>
    <property type="match status" value="1"/>
</dbReference>
<dbReference type="PANTHER" id="PTHR45656:SF4">
    <property type="entry name" value="PROTEIN CBR-CLEC-78"/>
    <property type="match status" value="1"/>
</dbReference>
<feature type="domain" description="Sushi" evidence="15">
    <location>
        <begin position="883"/>
        <end position="942"/>
    </location>
</feature>
<dbReference type="InterPro" id="IPR035976">
    <property type="entry name" value="Sushi/SCR/CCP_sf"/>
</dbReference>
<keyword evidence="12" id="KW-1133">Transmembrane helix</keyword>
<feature type="disulfide bond" evidence="11">
    <location>
        <begin position="642"/>
        <end position="685"/>
    </location>
</feature>
<dbReference type="Gene3D" id="3.40.50.410">
    <property type="entry name" value="von Willebrand factor, type A domain"/>
    <property type="match status" value="1"/>
</dbReference>
<feature type="domain" description="Sushi" evidence="15">
    <location>
        <begin position="459"/>
        <end position="518"/>
    </location>
</feature>
<feature type="disulfide bond" evidence="11">
    <location>
        <begin position="610"/>
        <end position="637"/>
    </location>
</feature>
<keyword evidence="17" id="KW-1185">Reference proteome</keyword>
<dbReference type="OrthoDB" id="406096at2759"/>
<evidence type="ECO:0000256" key="1">
    <source>
        <dbReference type="ARBA" id="ARBA00004613"/>
    </source>
</evidence>
<feature type="disulfide bond" evidence="11">
    <location>
        <begin position="850"/>
        <end position="877"/>
    </location>
</feature>
<feature type="domain" description="Sushi" evidence="15">
    <location>
        <begin position="579"/>
        <end position="639"/>
    </location>
</feature>
<evidence type="ECO:0000313" key="17">
    <source>
        <dbReference type="Proteomes" id="UP000838412"/>
    </source>
</evidence>
<dbReference type="Proteomes" id="UP000838412">
    <property type="component" value="Chromosome 2"/>
</dbReference>
<proteinExistence type="predicted"/>
<dbReference type="Pfam" id="PF00084">
    <property type="entry name" value="Sushi"/>
    <property type="match status" value="12"/>
</dbReference>
<gene>
    <name evidence="16" type="primary">CSMD3</name>
    <name evidence="16" type="ORF">BLAG_LOCUS12772</name>
</gene>
<dbReference type="SMART" id="SM00327">
    <property type="entry name" value="VWA"/>
    <property type="match status" value="1"/>
</dbReference>
<dbReference type="GO" id="GO:0007155">
    <property type="term" value="P:cell adhesion"/>
    <property type="evidence" value="ECO:0007669"/>
    <property type="project" value="UniProtKB-KW"/>
</dbReference>
<organism evidence="16 17">
    <name type="scientific">Branchiostoma lanceolatum</name>
    <name type="common">Common lancelet</name>
    <name type="synonym">Amphioxus lanceolatum</name>
    <dbReference type="NCBI Taxonomy" id="7740"/>
    <lineage>
        <taxon>Eukaryota</taxon>
        <taxon>Metazoa</taxon>
        <taxon>Chordata</taxon>
        <taxon>Cephalochordata</taxon>
        <taxon>Leptocardii</taxon>
        <taxon>Amphioxiformes</taxon>
        <taxon>Branchiostomatidae</taxon>
        <taxon>Branchiostoma</taxon>
    </lineage>
</organism>
<evidence type="ECO:0000256" key="7">
    <source>
        <dbReference type="ARBA" id="ARBA00022837"/>
    </source>
</evidence>
<dbReference type="CDD" id="cd00033">
    <property type="entry name" value="CCP"/>
    <property type="match status" value="12"/>
</dbReference>
<feature type="domain" description="Sushi" evidence="15">
    <location>
        <begin position="640"/>
        <end position="701"/>
    </location>
</feature>
<dbReference type="CDD" id="cd01472">
    <property type="entry name" value="vWA_collagen"/>
    <property type="match status" value="1"/>
</dbReference>
<keyword evidence="5 13" id="KW-0732">Signal</keyword>
<feature type="disulfide bond" evidence="11">
    <location>
        <begin position="251"/>
        <end position="278"/>
    </location>
</feature>
<feature type="disulfide bond" evidence="11">
    <location>
        <begin position="791"/>
        <end position="818"/>
    </location>
</feature>
<feature type="domain" description="Sushi" evidence="15">
    <location>
        <begin position="821"/>
        <end position="879"/>
    </location>
</feature>
<keyword evidence="6" id="KW-0677">Repeat</keyword>
<feature type="disulfide bond" evidence="11">
    <location>
        <begin position="581"/>
        <end position="624"/>
    </location>
</feature>
<feature type="signal peptide" evidence="13">
    <location>
        <begin position="1"/>
        <end position="21"/>
    </location>
</feature>
<evidence type="ECO:0000256" key="9">
    <source>
        <dbReference type="ARBA" id="ARBA00023157"/>
    </source>
</evidence>
<dbReference type="PANTHER" id="PTHR45656">
    <property type="entry name" value="PROTEIN CBR-CLEC-78"/>
    <property type="match status" value="1"/>
</dbReference>
<dbReference type="SUPFAM" id="SSF57535">
    <property type="entry name" value="Complement control module/SCR domain"/>
    <property type="match status" value="12"/>
</dbReference>
<feature type="domain" description="Sushi" evidence="15">
    <location>
        <begin position="762"/>
        <end position="820"/>
    </location>
</feature>
<feature type="domain" description="Sushi" evidence="15">
    <location>
        <begin position="400"/>
        <end position="458"/>
    </location>
</feature>
<dbReference type="AlphaFoldDB" id="A0A8J9ZGP9"/>
<feature type="disulfide bond" evidence="11">
    <location>
        <begin position="732"/>
        <end position="759"/>
    </location>
</feature>
<evidence type="ECO:0000256" key="5">
    <source>
        <dbReference type="ARBA" id="ARBA00022729"/>
    </source>
</evidence>
<feature type="disulfide bond" evidence="11">
    <location>
        <begin position="370"/>
        <end position="397"/>
    </location>
</feature>
<feature type="disulfide bond" evidence="11">
    <location>
        <begin position="913"/>
        <end position="940"/>
    </location>
</feature>
<evidence type="ECO:0000256" key="2">
    <source>
        <dbReference type="ARBA" id="ARBA00022525"/>
    </source>
</evidence>
<feature type="disulfide bond" evidence="11">
    <location>
        <begin position="489"/>
        <end position="516"/>
    </location>
</feature>
<keyword evidence="3" id="KW-0245">EGF-like domain</keyword>
<accession>A0A8J9ZGP9</accession>
<evidence type="ECO:0000256" key="12">
    <source>
        <dbReference type="SAM" id="Phobius"/>
    </source>
</evidence>
<dbReference type="SUPFAM" id="SSF53300">
    <property type="entry name" value="vWA-like"/>
    <property type="match status" value="1"/>
</dbReference>
<feature type="domain" description="Sushi" evidence="15">
    <location>
        <begin position="519"/>
        <end position="578"/>
    </location>
</feature>
<feature type="domain" description="VWFA" evidence="14">
    <location>
        <begin position="36"/>
        <end position="217"/>
    </location>
</feature>
<keyword evidence="12" id="KW-0812">Transmembrane</keyword>
<feature type="domain" description="Sushi" evidence="15">
    <location>
        <begin position="702"/>
        <end position="761"/>
    </location>
</feature>
<dbReference type="Pfam" id="PF00092">
    <property type="entry name" value="VWA"/>
    <property type="match status" value="1"/>
</dbReference>
<evidence type="ECO:0000256" key="6">
    <source>
        <dbReference type="ARBA" id="ARBA00022737"/>
    </source>
</evidence>
<feature type="domain" description="Sushi" evidence="15">
    <location>
        <begin position="281"/>
        <end position="339"/>
    </location>
</feature>
<keyword evidence="8" id="KW-0130">Cell adhesion</keyword>
<dbReference type="SMART" id="SM00032">
    <property type="entry name" value="CCP"/>
    <property type="match status" value="12"/>
</dbReference>
<keyword evidence="9 11" id="KW-1015">Disulfide bond</keyword>
<feature type="chain" id="PRO_5035447089" evidence="13">
    <location>
        <begin position="22"/>
        <end position="994"/>
    </location>
</feature>
<evidence type="ECO:0000256" key="11">
    <source>
        <dbReference type="PROSITE-ProRule" id="PRU00302"/>
    </source>
</evidence>
<keyword evidence="2" id="KW-0964">Secreted</keyword>
<dbReference type="InterPro" id="IPR002035">
    <property type="entry name" value="VWF_A"/>
</dbReference>
<protein>
    <submittedName>
        <fullName evidence="16">CSMD3 protein</fullName>
    </submittedName>
</protein>
<dbReference type="FunFam" id="2.10.70.10:FF:000064">
    <property type="entry name" value="Fibulin 7"/>
    <property type="match status" value="1"/>
</dbReference>
<dbReference type="Gene3D" id="2.10.70.10">
    <property type="entry name" value="Complement Module, domain 1"/>
    <property type="match status" value="12"/>
</dbReference>
<dbReference type="GO" id="GO:0005576">
    <property type="term" value="C:extracellular region"/>
    <property type="evidence" value="ECO:0007669"/>
    <property type="project" value="UniProtKB-SubCell"/>
</dbReference>
<keyword evidence="7" id="KW-0106">Calcium</keyword>
<feature type="disulfide bond" evidence="11">
    <location>
        <begin position="310"/>
        <end position="337"/>
    </location>
</feature>
<keyword evidence="12" id="KW-0472">Membrane</keyword>
<dbReference type="InterPro" id="IPR051277">
    <property type="entry name" value="SEZ6_CSMD_C4BPB_Regulators"/>
</dbReference>
<evidence type="ECO:0000256" key="10">
    <source>
        <dbReference type="ARBA" id="ARBA00023180"/>
    </source>
</evidence>
<keyword evidence="10" id="KW-0325">Glycoprotein</keyword>
<evidence type="ECO:0000259" key="15">
    <source>
        <dbReference type="PROSITE" id="PS50923"/>
    </source>
</evidence>
<evidence type="ECO:0000256" key="8">
    <source>
        <dbReference type="ARBA" id="ARBA00022889"/>
    </source>
</evidence>
<evidence type="ECO:0000256" key="13">
    <source>
        <dbReference type="SAM" id="SignalP"/>
    </source>
</evidence>
<feature type="disulfide bond" evidence="11">
    <location>
        <begin position="429"/>
        <end position="456"/>
    </location>
</feature>